<keyword evidence="1" id="KW-0812">Transmembrane</keyword>
<proteinExistence type="predicted"/>
<organism evidence="3 4">
    <name type="scientific">Coniochaeta pulveracea</name>
    <dbReference type="NCBI Taxonomy" id="177199"/>
    <lineage>
        <taxon>Eukaryota</taxon>
        <taxon>Fungi</taxon>
        <taxon>Dikarya</taxon>
        <taxon>Ascomycota</taxon>
        <taxon>Pezizomycotina</taxon>
        <taxon>Sordariomycetes</taxon>
        <taxon>Sordariomycetidae</taxon>
        <taxon>Coniochaetales</taxon>
        <taxon>Coniochaetaceae</taxon>
        <taxon>Coniochaeta</taxon>
    </lineage>
</organism>
<dbReference type="Gene3D" id="3.20.20.80">
    <property type="entry name" value="Glycosidases"/>
    <property type="match status" value="1"/>
</dbReference>
<protein>
    <recommendedName>
        <fullName evidence="5">Mutanase</fullName>
    </recommendedName>
</protein>
<dbReference type="OrthoDB" id="1046782at2759"/>
<accession>A0A420XY71</accession>
<feature type="transmembrane region" description="Helical" evidence="1">
    <location>
        <begin position="938"/>
        <end position="961"/>
    </location>
</feature>
<evidence type="ECO:0000313" key="3">
    <source>
        <dbReference type="EMBL" id="RKU40480.1"/>
    </source>
</evidence>
<dbReference type="AlphaFoldDB" id="A0A420XY71"/>
<dbReference type="Pfam" id="PF03659">
    <property type="entry name" value="Glyco_hydro_71"/>
    <property type="match status" value="1"/>
</dbReference>
<gene>
    <name evidence="3" type="ORF">DL546_001275</name>
</gene>
<dbReference type="GO" id="GO:0051118">
    <property type="term" value="F:glucan endo-1,3-alpha-glucosidase activity"/>
    <property type="evidence" value="ECO:0007669"/>
    <property type="project" value="InterPro"/>
</dbReference>
<dbReference type="PANTHER" id="PTHR43173">
    <property type="entry name" value="ABC1 FAMILY PROTEIN"/>
    <property type="match status" value="1"/>
</dbReference>
<name>A0A420XY71_9PEZI</name>
<reference evidence="3 4" key="1">
    <citation type="submission" date="2018-08" db="EMBL/GenBank/DDBJ databases">
        <title>Draft genome of the lignicolous fungus Coniochaeta pulveracea.</title>
        <authorList>
            <person name="Borstlap C.J."/>
            <person name="De Witt R.N."/>
            <person name="Botha A."/>
            <person name="Volschenk H."/>
        </authorList>
    </citation>
    <scope>NUCLEOTIDE SEQUENCE [LARGE SCALE GENOMIC DNA]</scope>
    <source>
        <strain evidence="3 4">CAB683</strain>
    </source>
</reference>
<keyword evidence="4" id="KW-1185">Reference proteome</keyword>
<evidence type="ECO:0000256" key="2">
    <source>
        <dbReference type="SAM" id="SignalP"/>
    </source>
</evidence>
<dbReference type="InterPro" id="IPR051130">
    <property type="entry name" value="Mito_struct-func_regulator"/>
</dbReference>
<evidence type="ECO:0008006" key="5">
    <source>
        <dbReference type="Google" id="ProtNLM"/>
    </source>
</evidence>
<dbReference type="EMBL" id="QVQW01000102">
    <property type="protein sequence ID" value="RKU40480.1"/>
    <property type="molecule type" value="Genomic_DNA"/>
</dbReference>
<dbReference type="PANTHER" id="PTHR43173:SF33">
    <property type="entry name" value="ASCUS WALL ENDO-1,3-ALPHA-GLUCANASE-RELATED"/>
    <property type="match status" value="1"/>
</dbReference>
<feature type="chain" id="PRO_5019255628" description="Mutanase" evidence="2">
    <location>
        <begin position="22"/>
        <end position="1046"/>
    </location>
</feature>
<dbReference type="Proteomes" id="UP000275385">
    <property type="component" value="Unassembled WGS sequence"/>
</dbReference>
<keyword evidence="1" id="KW-1133">Transmembrane helix</keyword>
<comment type="caution">
    <text evidence="3">The sequence shown here is derived from an EMBL/GenBank/DDBJ whole genome shotgun (WGS) entry which is preliminary data.</text>
</comment>
<keyword evidence="1" id="KW-0472">Membrane</keyword>
<keyword evidence="2" id="KW-0732">Signal</keyword>
<dbReference type="InterPro" id="IPR005197">
    <property type="entry name" value="Glyco_hydro_71"/>
</dbReference>
<feature type="signal peptide" evidence="2">
    <location>
        <begin position="1"/>
        <end position="21"/>
    </location>
</feature>
<sequence>MRCLSPCAALAALCFIANVESKAVFAHFMVGNTESYTSSDWLDDMRLAKNAHIDAFALNMAHGDPVNEQALPAAFSAAASTGLSLFFSFDYAGNGSWPPDTVIQYINKYAGSGSYFHHQGRPFVSTFEGPDNATDWIDIKRRTLCFFMPDWSSLGAKKAIEAAGGIADGLFSWAAWPWGDWEMFTYSDASYRQYLGGKPYMMPVSPWFYTNLPGYDKNWLWKGDRMWGSRWLQTQWLQPEFIQIISWNDYGESHYIGPVRDKAMKAFDIGRAPFNYGTLPHDSWRDILPFVIDMYKNNVSTIDVERAVAWYKLVPARSSRMSGCDTNGTVGNTASQLQFEFEPDHIMEDKIFYAAILDGPPNKVECLVGGTTFWGLTIDSPEGGGAGLYTGECGDASMAGPVKVKITRGSLVLEMAGEPITTDCQRWNGFINYNAYTMGTKASSSTPLTAADISNLVCVSGTGMWKVESLCQFTCANGYCPEGACVCTKLGKQPKLPKAKDINGYPTAKYDESFSGLCSFACNYGVCADFAPACSTTKVPLPVWPESLFDPYYCIEGSTTNDYFAELCQFTCAHGFCPLAVCTCDVLGFFNELVPTITSNASTPSQMPDHGLCKFACQRGFCPADKCFEDGDWDADGFYGPDYDPIEDEYLDTSVVESWICDPAVAPTTLDDLIAGMEKGDTPSACWNQWALTILFNTLLSFNSQFVEAAKGYDPLYDAYERWVKDSVNPQLRTFVDPSSGRGAKYFDCAVTGSVGKVPKQNCQSVGQGIKTDGNYVDSDWTVEFVLTDENGFYDSVAEEMGIEREWITFGDVTLGYVCAPKDPPSTGTRLVGPPNRITPCTKLYQKWKNAPVSVDRDKIKVPNPKAVIEAAMPNMTALSDTLMVAFLDMVAGISEAADGDIVSSASMPIFMLQQAIDSMQQIKDIGSKILEENKKRLVMLILSIVLMAVPFIGEAGGALFGGIAMISRIAALIDIAGNTALTAYDIIDDPESAPFAILGLMVGGFGSGARSEREAFEEAAKARKGLADADIAKLGETFMKNDAKV</sequence>
<evidence type="ECO:0000313" key="4">
    <source>
        <dbReference type="Proteomes" id="UP000275385"/>
    </source>
</evidence>
<dbReference type="CDD" id="cd11577">
    <property type="entry name" value="GH71"/>
    <property type="match status" value="1"/>
</dbReference>
<evidence type="ECO:0000256" key="1">
    <source>
        <dbReference type="SAM" id="Phobius"/>
    </source>
</evidence>